<evidence type="ECO:0000313" key="7">
    <source>
        <dbReference type="Proteomes" id="UP000789342"/>
    </source>
</evidence>
<dbReference type="InterPro" id="IPR038763">
    <property type="entry name" value="DHH_sf"/>
</dbReference>
<dbReference type="Pfam" id="PF02833">
    <property type="entry name" value="DHHA2"/>
    <property type="match status" value="1"/>
</dbReference>
<dbReference type="SUPFAM" id="SSF64182">
    <property type="entry name" value="DHH phosphoesterases"/>
    <property type="match status" value="1"/>
</dbReference>
<reference evidence="6" key="1">
    <citation type="submission" date="2021-06" db="EMBL/GenBank/DDBJ databases">
        <authorList>
            <person name="Kallberg Y."/>
            <person name="Tangrot J."/>
            <person name="Rosling A."/>
        </authorList>
    </citation>
    <scope>NUCLEOTIDE SEQUENCE</scope>
    <source>
        <strain evidence="6">CL551</strain>
    </source>
</reference>
<dbReference type="GO" id="GO:0046872">
    <property type="term" value="F:metal ion binding"/>
    <property type="evidence" value="ECO:0007669"/>
    <property type="project" value="UniProtKB-KW"/>
</dbReference>
<proteinExistence type="predicted"/>
<evidence type="ECO:0000256" key="3">
    <source>
        <dbReference type="ARBA" id="ARBA00022801"/>
    </source>
</evidence>
<dbReference type="GO" id="GO:0004309">
    <property type="term" value="F:exopolyphosphatase activity"/>
    <property type="evidence" value="ECO:0007669"/>
    <property type="project" value="TreeGrafter"/>
</dbReference>
<protein>
    <submittedName>
        <fullName evidence="6">17263_t:CDS:1</fullName>
    </submittedName>
</protein>
<feature type="domain" description="DHHA2" evidence="5">
    <location>
        <begin position="247"/>
        <end position="398"/>
    </location>
</feature>
<keyword evidence="7" id="KW-1185">Reference proteome</keyword>
<comment type="caution">
    <text evidence="6">The sequence shown here is derived from an EMBL/GenBank/DDBJ whole genome shotgun (WGS) entry which is preliminary data.</text>
</comment>
<keyword evidence="3" id="KW-0378">Hydrolase</keyword>
<evidence type="ECO:0000259" key="5">
    <source>
        <dbReference type="SMART" id="SM01131"/>
    </source>
</evidence>
<sequence length="402" mass="46602">MLFDFLSDFNKLLVDNSTEKKNLSFVLGNESADLDSIIGSIAYAYLSNHLTNSNQLCLPIIQVSRSDLRIRPECVYVFQDCGFSTDDLIFIDDVTPHIENLFSNYDIQLVLVDHNELIGVWKKFPQNVNVILDHHEEKGLYMSARLRCIESVGSATSLVVLNFREIWERGLESVDPDTENRDDLKPPKMFIWHKNLAKFLLAPILVDTVLLDVSKGKTTDKDQMAADFLLNFFQVSENVDIFIKTYYDKIQLARFNIIHLSNFDLLRKDYKERDIEKYRVGISSIAWNLDAWIERESLGKLTSGLKDYCQMRKLDLLIVMLAFDHKGVKGFRREMIIYSVNGPFCREEVLEEFKVRMMGLVEHEIAGDNIGEIEVKLYDQKNIGLSRKQVYPIVENLFSDRR</sequence>
<dbReference type="InterPro" id="IPR038222">
    <property type="entry name" value="DHHA2_dom_sf"/>
</dbReference>
<evidence type="ECO:0000313" key="6">
    <source>
        <dbReference type="EMBL" id="CAG8448835.1"/>
    </source>
</evidence>
<dbReference type="AlphaFoldDB" id="A0A9N8YV68"/>
<dbReference type="PANTHER" id="PTHR12112:SF39">
    <property type="entry name" value="EG:152A3.5 PROTEIN (FBGN0003116_PN PROTEIN)"/>
    <property type="match status" value="1"/>
</dbReference>
<dbReference type="Gene3D" id="3.90.1640.10">
    <property type="entry name" value="inorganic pyrophosphatase (n-terminal core)"/>
    <property type="match status" value="1"/>
</dbReference>
<dbReference type="OrthoDB" id="374045at2759"/>
<name>A0A9N8YV68_9GLOM</name>
<dbReference type="EMBL" id="CAJVPV010000251">
    <property type="protein sequence ID" value="CAG8448835.1"/>
    <property type="molecule type" value="Genomic_DNA"/>
</dbReference>
<gene>
    <name evidence="6" type="ORF">AMORRO_LOCUS791</name>
</gene>
<dbReference type="GO" id="GO:0005737">
    <property type="term" value="C:cytoplasm"/>
    <property type="evidence" value="ECO:0007669"/>
    <property type="project" value="InterPro"/>
</dbReference>
<accession>A0A9N8YV68</accession>
<dbReference type="Proteomes" id="UP000789342">
    <property type="component" value="Unassembled WGS sequence"/>
</dbReference>
<evidence type="ECO:0000256" key="2">
    <source>
        <dbReference type="ARBA" id="ARBA00022723"/>
    </source>
</evidence>
<organism evidence="6 7">
    <name type="scientific">Acaulospora morrowiae</name>
    <dbReference type="NCBI Taxonomy" id="94023"/>
    <lineage>
        <taxon>Eukaryota</taxon>
        <taxon>Fungi</taxon>
        <taxon>Fungi incertae sedis</taxon>
        <taxon>Mucoromycota</taxon>
        <taxon>Glomeromycotina</taxon>
        <taxon>Glomeromycetes</taxon>
        <taxon>Diversisporales</taxon>
        <taxon>Acaulosporaceae</taxon>
        <taxon>Acaulospora</taxon>
    </lineage>
</organism>
<dbReference type="SMART" id="SM01131">
    <property type="entry name" value="DHHA2"/>
    <property type="match status" value="1"/>
</dbReference>
<keyword evidence="4" id="KW-0464">Manganese</keyword>
<dbReference type="PANTHER" id="PTHR12112">
    <property type="entry name" value="BNIP - RELATED"/>
    <property type="match status" value="1"/>
</dbReference>
<dbReference type="InterPro" id="IPR001667">
    <property type="entry name" value="DDH_dom"/>
</dbReference>
<keyword evidence="2" id="KW-0479">Metal-binding</keyword>
<dbReference type="InterPro" id="IPR004097">
    <property type="entry name" value="DHHA2"/>
</dbReference>
<dbReference type="Gene3D" id="3.10.310.20">
    <property type="entry name" value="DHHA2 domain"/>
    <property type="match status" value="1"/>
</dbReference>
<dbReference type="Pfam" id="PF01368">
    <property type="entry name" value="DHH"/>
    <property type="match status" value="1"/>
</dbReference>
<evidence type="ECO:0000256" key="4">
    <source>
        <dbReference type="ARBA" id="ARBA00023211"/>
    </source>
</evidence>
<comment type="cofactor">
    <cofactor evidence="1">
        <name>Mn(2+)</name>
        <dbReference type="ChEBI" id="CHEBI:29035"/>
    </cofactor>
</comment>
<evidence type="ECO:0000256" key="1">
    <source>
        <dbReference type="ARBA" id="ARBA00001936"/>
    </source>
</evidence>